<dbReference type="UniPathway" id="UPA00035">
    <property type="reaction ID" value="UER00044"/>
</dbReference>
<dbReference type="OrthoDB" id="9804578at2"/>
<keyword evidence="6 9" id="KW-0057">Aromatic amino acid biosynthesis</keyword>
<comment type="subunit">
    <text evidence="3 9">Tetramer of two alpha and two beta chains.</text>
</comment>
<feature type="active site" description="Proton acceptor" evidence="9">
    <location>
        <position position="55"/>
    </location>
</feature>
<evidence type="ECO:0000256" key="7">
    <source>
        <dbReference type="ARBA" id="ARBA00023239"/>
    </source>
</evidence>
<comment type="catalytic activity">
    <reaction evidence="8 9">
        <text>(1S,2R)-1-C-(indol-3-yl)glycerol 3-phosphate + L-serine = D-glyceraldehyde 3-phosphate + L-tryptophan + H2O</text>
        <dbReference type="Rhea" id="RHEA:10532"/>
        <dbReference type="ChEBI" id="CHEBI:15377"/>
        <dbReference type="ChEBI" id="CHEBI:33384"/>
        <dbReference type="ChEBI" id="CHEBI:57912"/>
        <dbReference type="ChEBI" id="CHEBI:58866"/>
        <dbReference type="ChEBI" id="CHEBI:59776"/>
        <dbReference type="EC" id="4.2.1.20"/>
    </reaction>
</comment>
<dbReference type="InterPro" id="IPR018204">
    <property type="entry name" value="Trp_synthase_alpha_AS"/>
</dbReference>
<dbReference type="SUPFAM" id="SSF51366">
    <property type="entry name" value="Ribulose-phoshate binding barrel"/>
    <property type="match status" value="1"/>
</dbReference>
<feature type="active site" description="Proton acceptor" evidence="9">
    <location>
        <position position="44"/>
    </location>
</feature>
<comment type="function">
    <text evidence="1 9">The alpha subunit is responsible for the aldol cleavage of indoleglycerol phosphate to indole and glyceraldehyde 3-phosphate.</text>
</comment>
<dbReference type="PANTHER" id="PTHR43406">
    <property type="entry name" value="TRYPTOPHAN SYNTHASE, ALPHA CHAIN"/>
    <property type="match status" value="1"/>
</dbReference>
<dbReference type="InterPro" id="IPR011060">
    <property type="entry name" value="RibuloseP-bd_barrel"/>
</dbReference>
<keyword evidence="5 9" id="KW-0822">Tryptophan biosynthesis</keyword>
<comment type="pathway">
    <text evidence="2 9">Amino-acid biosynthesis; L-tryptophan biosynthesis; L-tryptophan from chorismate: step 5/5.</text>
</comment>
<sequence length="261" mass="28156">MSNIYKAFENKKAFIPFVTGGDPNLDVTEKLLAAMEEAGADLIEIGVPFSDPIAEGIVIQEANERALAAGCTTDRLFDMVKRAREKVTVPIVFLTYINPIYTYGKERFLKRCVECGIDGLIVPDLPFEEKKEIAGECEAFGVDLISLVAPTSNERIRMIAKEAKGFIYCVSSLGVTGVRSEIKTDVGEMTAMIREETQVPCAVGFGISTPEQAAKMARISDGAIVGSAIVKIVASYGENAVAPVAEYVKKMKAAVSGESLR</sequence>
<dbReference type="InterPro" id="IPR013785">
    <property type="entry name" value="Aldolase_TIM"/>
</dbReference>
<evidence type="ECO:0000256" key="10">
    <source>
        <dbReference type="RuleBase" id="RU003662"/>
    </source>
</evidence>
<dbReference type="Proteomes" id="UP000184245">
    <property type="component" value="Unassembled WGS sequence"/>
</dbReference>
<evidence type="ECO:0000313" key="11">
    <source>
        <dbReference type="EMBL" id="SHE83793.1"/>
    </source>
</evidence>
<dbReference type="STRING" id="1122155.SAMN02745158_01684"/>
<keyword evidence="4 9" id="KW-0028">Amino-acid biosynthesis</keyword>
<dbReference type="PANTHER" id="PTHR43406:SF1">
    <property type="entry name" value="TRYPTOPHAN SYNTHASE ALPHA CHAIN, CHLOROPLASTIC"/>
    <property type="match status" value="1"/>
</dbReference>
<keyword evidence="12" id="KW-1185">Reference proteome</keyword>
<evidence type="ECO:0000256" key="1">
    <source>
        <dbReference type="ARBA" id="ARBA00003365"/>
    </source>
</evidence>
<dbReference type="HAMAP" id="MF_00131">
    <property type="entry name" value="Trp_synth_alpha"/>
    <property type="match status" value="1"/>
</dbReference>
<name>A0A1M4WRW9_9CLOT</name>
<evidence type="ECO:0000313" key="12">
    <source>
        <dbReference type="Proteomes" id="UP000184245"/>
    </source>
</evidence>
<evidence type="ECO:0000256" key="9">
    <source>
        <dbReference type="HAMAP-Rule" id="MF_00131"/>
    </source>
</evidence>
<reference evidence="11 12" key="1">
    <citation type="submission" date="2016-11" db="EMBL/GenBank/DDBJ databases">
        <authorList>
            <person name="Jaros S."/>
            <person name="Januszkiewicz K."/>
            <person name="Wedrychowicz H."/>
        </authorList>
    </citation>
    <scope>NUCLEOTIDE SEQUENCE [LARGE SCALE GENOMIC DNA]</scope>
    <source>
        <strain evidence="11 12">DSM 17459</strain>
    </source>
</reference>
<evidence type="ECO:0000256" key="3">
    <source>
        <dbReference type="ARBA" id="ARBA00011270"/>
    </source>
</evidence>
<dbReference type="AlphaFoldDB" id="A0A1M4WRW9"/>
<evidence type="ECO:0000256" key="4">
    <source>
        <dbReference type="ARBA" id="ARBA00022605"/>
    </source>
</evidence>
<evidence type="ECO:0000256" key="2">
    <source>
        <dbReference type="ARBA" id="ARBA00004733"/>
    </source>
</evidence>
<accession>A0A1M4WRW9</accession>
<organism evidence="11 12">
    <name type="scientific">Lactonifactor longoviformis DSM 17459</name>
    <dbReference type="NCBI Taxonomy" id="1122155"/>
    <lineage>
        <taxon>Bacteria</taxon>
        <taxon>Bacillati</taxon>
        <taxon>Bacillota</taxon>
        <taxon>Clostridia</taxon>
        <taxon>Eubacteriales</taxon>
        <taxon>Clostridiaceae</taxon>
        <taxon>Lactonifactor</taxon>
    </lineage>
</organism>
<dbReference type="PROSITE" id="PS00167">
    <property type="entry name" value="TRP_SYNTHASE_ALPHA"/>
    <property type="match status" value="1"/>
</dbReference>
<dbReference type="GO" id="GO:0004834">
    <property type="term" value="F:tryptophan synthase activity"/>
    <property type="evidence" value="ECO:0007669"/>
    <property type="project" value="UniProtKB-UniRule"/>
</dbReference>
<dbReference type="GO" id="GO:0005829">
    <property type="term" value="C:cytosol"/>
    <property type="evidence" value="ECO:0007669"/>
    <property type="project" value="TreeGrafter"/>
</dbReference>
<dbReference type="CDD" id="cd04724">
    <property type="entry name" value="Tryptophan_synthase_alpha"/>
    <property type="match status" value="1"/>
</dbReference>
<protein>
    <recommendedName>
        <fullName evidence="9">Tryptophan synthase alpha chain</fullName>
        <ecNumber evidence="9">4.2.1.20</ecNumber>
    </recommendedName>
</protein>
<dbReference type="Pfam" id="PF00290">
    <property type="entry name" value="Trp_syntA"/>
    <property type="match status" value="1"/>
</dbReference>
<dbReference type="FunFam" id="3.20.20.70:FF:000037">
    <property type="entry name" value="Tryptophan synthase alpha chain"/>
    <property type="match status" value="1"/>
</dbReference>
<keyword evidence="7 9" id="KW-0456">Lyase</keyword>
<evidence type="ECO:0000256" key="6">
    <source>
        <dbReference type="ARBA" id="ARBA00023141"/>
    </source>
</evidence>
<dbReference type="EC" id="4.2.1.20" evidence="9"/>
<dbReference type="NCBIfam" id="TIGR00262">
    <property type="entry name" value="trpA"/>
    <property type="match status" value="1"/>
</dbReference>
<evidence type="ECO:0000256" key="5">
    <source>
        <dbReference type="ARBA" id="ARBA00022822"/>
    </source>
</evidence>
<gene>
    <name evidence="9" type="primary">trpA</name>
    <name evidence="11" type="ORF">SAMN02745158_01684</name>
</gene>
<dbReference type="Gene3D" id="3.20.20.70">
    <property type="entry name" value="Aldolase class I"/>
    <property type="match status" value="1"/>
</dbReference>
<proteinExistence type="inferred from homology"/>
<dbReference type="InterPro" id="IPR002028">
    <property type="entry name" value="Trp_synthase_suA"/>
</dbReference>
<comment type="similarity">
    <text evidence="9 10">Belongs to the TrpA family.</text>
</comment>
<dbReference type="EMBL" id="FQVI01000007">
    <property type="protein sequence ID" value="SHE83793.1"/>
    <property type="molecule type" value="Genomic_DNA"/>
</dbReference>
<dbReference type="RefSeq" id="WP_072850830.1">
    <property type="nucleotide sequence ID" value="NZ_FQVI01000007.1"/>
</dbReference>
<evidence type="ECO:0000256" key="8">
    <source>
        <dbReference type="ARBA" id="ARBA00049047"/>
    </source>
</evidence>